<dbReference type="Gene3D" id="1.10.10.10">
    <property type="entry name" value="Winged helix-like DNA-binding domain superfamily/Winged helix DNA-binding domain"/>
    <property type="match status" value="1"/>
</dbReference>
<evidence type="ECO:0000256" key="5">
    <source>
        <dbReference type="ARBA" id="ARBA00029691"/>
    </source>
</evidence>
<gene>
    <name evidence="10" type="ORF">B0T18DRAFT_333143</name>
</gene>
<keyword evidence="7" id="KW-0472">Membrane</keyword>
<proteinExistence type="inferred from homology"/>
<evidence type="ECO:0000256" key="7">
    <source>
        <dbReference type="RuleBase" id="RU367032"/>
    </source>
</evidence>
<dbReference type="GO" id="GO:0005102">
    <property type="term" value="F:signaling receptor binding"/>
    <property type="evidence" value="ECO:0007669"/>
    <property type="project" value="TreeGrafter"/>
</dbReference>
<comment type="function">
    <text evidence="7">Component of the PEX13-PEX14 docking complex, a translocon channel that specifically mediates the import of peroxisomal cargo proteins bound to PEX5 receptor. The PEX13-PEX14 docking complex forms a large import pore which can be opened to a diameter of about 9 nm. Mechanistically, PEX5 receptor along with cargo proteins associates with the PEX14 subunit of the PEX13-PEX14 docking complex in the cytosol, leading to the insertion of the receptor into the organelle membrane with the concomitant translocation of the cargo into the peroxisome matrix.</text>
</comment>
<keyword evidence="3 7" id="KW-0576">Peroxisome</keyword>
<keyword evidence="7" id="KW-0653">Protein transport</keyword>
<evidence type="ECO:0000313" key="11">
    <source>
        <dbReference type="Proteomes" id="UP001172155"/>
    </source>
</evidence>
<feature type="region of interest" description="Disordered" evidence="8">
    <location>
        <begin position="1"/>
        <end position="121"/>
    </location>
</feature>
<dbReference type="AlphaFoldDB" id="A0AA40JZ24"/>
<keyword evidence="7" id="KW-0813">Transport</keyword>
<dbReference type="EMBL" id="JAUKUD010000006">
    <property type="protein sequence ID" value="KAK0740282.1"/>
    <property type="molecule type" value="Genomic_DNA"/>
</dbReference>
<accession>A0AA40JZ24</accession>
<dbReference type="InterPro" id="IPR025655">
    <property type="entry name" value="PEX14"/>
</dbReference>
<dbReference type="PANTHER" id="PTHR23058:SF5">
    <property type="entry name" value="PEROXISOMAL MEMBRANE PROTEIN PEX14"/>
    <property type="match status" value="1"/>
</dbReference>
<dbReference type="PANTHER" id="PTHR23058">
    <property type="entry name" value="PEROXISOMAL MEMBRANE PROTEIN PEX14"/>
    <property type="match status" value="1"/>
</dbReference>
<evidence type="ECO:0000259" key="9">
    <source>
        <dbReference type="Pfam" id="PF04695"/>
    </source>
</evidence>
<feature type="domain" description="Peroxisome membrane anchor protein Pex14p N-terminal" evidence="9">
    <location>
        <begin position="36"/>
        <end position="78"/>
    </location>
</feature>
<dbReference type="Pfam" id="PF04695">
    <property type="entry name" value="Pex14_N"/>
    <property type="match status" value="1"/>
</dbReference>
<keyword evidence="11" id="KW-1185">Reference proteome</keyword>
<evidence type="ECO:0000256" key="8">
    <source>
        <dbReference type="SAM" id="MobiDB-lite"/>
    </source>
</evidence>
<sequence length="350" mass="38617">MGDQNDEPKAAAPAWQAPQPPTATDETEPPKTEPPTTLNQARKFLQDPEVQKHPAEQKTEFLRTKGVSDADIETILREAAHEAQPEPPQTPAVISASNSVLEPRLEPPKPQPAEPKEDRPPIVTYPEFLTKPVRPPPLMTVNGFLNTLYGFGGLSALVYGTSKFVLEPMVQSLTDARVELHETAKTDLSKLIEKLEAVVSEIPATAKKQVEREDDDDDKSSYDDPTELFHRDIGVQTSFPSTPAEPAAQGLPATETAGQKQARQLAKLVASVKEVDDGMTGQTEAFDEVKTVLDVFREDVYKLTYSHLNLESAMYGNRSEPDDEIKKVKENIRRVKGVLLTTRSFPGSTR</sequence>
<feature type="compositionally biased region" description="Basic and acidic residues" evidence="8">
    <location>
        <begin position="219"/>
        <end position="233"/>
    </location>
</feature>
<name>A0AA40JZ24_9PEZI</name>
<dbReference type="GO" id="GO:0005778">
    <property type="term" value="C:peroxisomal membrane"/>
    <property type="evidence" value="ECO:0007669"/>
    <property type="project" value="UniProtKB-SubCell"/>
</dbReference>
<evidence type="ECO:0000313" key="10">
    <source>
        <dbReference type="EMBL" id="KAK0740282.1"/>
    </source>
</evidence>
<dbReference type="Proteomes" id="UP001172155">
    <property type="component" value="Unassembled WGS sequence"/>
</dbReference>
<evidence type="ECO:0000256" key="2">
    <source>
        <dbReference type="ARBA" id="ARBA00023010"/>
    </source>
</evidence>
<organism evidence="10 11">
    <name type="scientific">Schizothecium vesticola</name>
    <dbReference type="NCBI Taxonomy" id="314040"/>
    <lineage>
        <taxon>Eukaryota</taxon>
        <taxon>Fungi</taxon>
        <taxon>Dikarya</taxon>
        <taxon>Ascomycota</taxon>
        <taxon>Pezizomycotina</taxon>
        <taxon>Sordariomycetes</taxon>
        <taxon>Sordariomycetidae</taxon>
        <taxon>Sordariales</taxon>
        <taxon>Schizotheciaceae</taxon>
        <taxon>Schizothecium</taxon>
    </lineage>
</organism>
<feature type="region of interest" description="Disordered" evidence="8">
    <location>
        <begin position="206"/>
        <end position="259"/>
    </location>
</feature>
<keyword evidence="2" id="KW-0811">Translocation</keyword>
<evidence type="ECO:0000256" key="3">
    <source>
        <dbReference type="ARBA" id="ARBA00023140"/>
    </source>
</evidence>
<evidence type="ECO:0000256" key="4">
    <source>
        <dbReference type="ARBA" id="ARBA00029502"/>
    </source>
</evidence>
<dbReference type="InterPro" id="IPR036388">
    <property type="entry name" value="WH-like_DNA-bd_sf"/>
</dbReference>
<protein>
    <recommendedName>
        <fullName evidence="4 7">Peroxisomal membrane protein PEX14</fullName>
    </recommendedName>
    <alternativeName>
        <fullName evidence="5 7">Peroxin-14</fullName>
    </alternativeName>
</protein>
<reference evidence="10" key="1">
    <citation type="submission" date="2023-06" db="EMBL/GenBank/DDBJ databases">
        <title>Genome-scale phylogeny and comparative genomics of the fungal order Sordariales.</title>
        <authorList>
            <consortium name="Lawrence Berkeley National Laboratory"/>
            <person name="Hensen N."/>
            <person name="Bonometti L."/>
            <person name="Westerberg I."/>
            <person name="Brannstrom I.O."/>
            <person name="Guillou S."/>
            <person name="Cros-Aarteil S."/>
            <person name="Calhoun S."/>
            <person name="Haridas S."/>
            <person name="Kuo A."/>
            <person name="Mondo S."/>
            <person name="Pangilinan J."/>
            <person name="Riley R."/>
            <person name="LaButti K."/>
            <person name="Andreopoulos B."/>
            <person name="Lipzen A."/>
            <person name="Chen C."/>
            <person name="Yanf M."/>
            <person name="Daum C."/>
            <person name="Ng V."/>
            <person name="Clum A."/>
            <person name="Steindorff A."/>
            <person name="Ohm R."/>
            <person name="Martin F."/>
            <person name="Silar P."/>
            <person name="Natvig D."/>
            <person name="Lalanne C."/>
            <person name="Gautier V."/>
            <person name="Ament-velasquez S.L."/>
            <person name="Kruys A."/>
            <person name="Hutchinson M.I."/>
            <person name="Powell A.J."/>
            <person name="Barry K."/>
            <person name="Miller A.N."/>
            <person name="Grigoriev I.V."/>
            <person name="Debuchy R."/>
            <person name="Gladieux P."/>
            <person name="Thoren M.H."/>
            <person name="Johannesson H."/>
        </authorList>
    </citation>
    <scope>NUCLEOTIDE SEQUENCE</scope>
    <source>
        <strain evidence="10">SMH3187-1</strain>
    </source>
</reference>
<dbReference type="InterPro" id="IPR006785">
    <property type="entry name" value="Pex14_N"/>
</dbReference>
<evidence type="ECO:0000256" key="6">
    <source>
        <dbReference type="ARBA" id="ARBA00046271"/>
    </source>
</evidence>
<evidence type="ECO:0000256" key="1">
    <source>
        <dbReference type="ARBA" id="ARBA00005443"/>
    </source>
</evidence>
<dbReference type="GO" id="GO:0016560">
    <property type="term" value="P:protein import into peroxisome matrix, docking"/>
    <property type="evidence" value="ECO:0007669"/>
    <property type="project" value="UniProtKB-UniRule"/>
</dbReference>
<comment type="subcellular location">
    <subcellularLocation>
        <location evidence="6 7">Peroxisome membrane</location>
    </subcellularLocation>
</comment>
<comment type="caution">
    <text evidence="10">The sequence shown here is derived from an EMBL/GenBank/DDBJ whole genome shotgun (WGS) entry which is preliminary data.</text>
</comment>
<dbReference type="GO" id="GO:1990429">
    <property type="term" value="C:peroxisomal importomer complex"/>
    <property type="evidence" value="ECO:0007669"/>
    <property type="project" value="TreeGrafter"/>
</dbReference>
<comment type="similarity">
    <text evidence="1 7">Belongs to the peroxin-14 family.</text>
</comment>
<feature type="compositionally biased region" description="Basic and acidic residues" evidence="8">
    <location>
        <begin position="44"/>
        <end position="84"/>
    </location>
</feature>